<dbReference type="Proteomes" id="UP000323930">
    <property type="component" value="Unassembled WGS sequence"/>
</dbReference>
<keyword evidence="3" id="KW-1185">Reference proteome</keyword>
<protein>
    <submittedName>
        <fullName evidence="2">Uncharacterized protein</fullName>
    </submittedName>
</protein>
<evidence type="ECO:0000256" key="1">
    <source>
        <dbReference type="SAM" id="SignalP"/>
    </source>
</evidence>
<reference evidence="2 3" key="1">
    <citation type="submission" date="2019-08" db="EMBL/GenBank/DDBJ databases">
        <title>Seonamhaeicola sediminis sp. nov., isolated from marine sediment.</title>
        <authorList>
            <person name="Cao W.R."/>
        </authorList>
    </citation>
    <scope>NUCLEOTIDE SEQUENCE [LARGE SCALE GENOMIC DNA]</scope>
    <source>
        <strain evidence="2 3">B011</strain>
    </source>
</reference>
<dbReference type="RefSeq" id="WP_148543967.1">
    <property type="nucleotide sequence ID" value="NZ_VSDQ01000679.1"/>
</dbReference>
<keyword evidence="1" id="KW-0732">Signal</keyword>
<organism evidence="2 3">
    <name type="scientific">Seonamhaeicola marinus</name>
    <dbReference type="NCBI Taxonomy" id="1912246"/>
    <lineage>
        <taxon>Bacteria</taxon>
        <taxon>Pseudomonadati</taxon>
        <taxon>Bacteroidota</taxon>
        <taxon>Flavobacteriia</taxon>
        <taxon>Flavobacteriales</taxon>
        <taxon>Flavobacteriaceae</taxon>
    </lineage>
</organism>
<sequence>MKYYSLKFLALLLVFSTGVAQENNSKLQSYTLYDNYMPELSFGAYIGQEYLDAFPESMRSVKDNNKFFETYNFTNANIVYNQQPYFNLELKYDLLNDILVVKYVNTRVHLLALNPAQVSEFEILGETFKRLPFSENIASIYGNGFFNESFKGKHFALYIKHRKKAKELLDENKVRYEFTESRAYVVSYKNKSYLISSKNSLGDDLPTFKKIIKSYYKENPAMRRKDKEQFFTGLVKHLDNLKLNYEL</sequence>
<dbReference type="EMBL" id="VSDQ01000679">
    <property type="protein sequence ID" value="TYA74729.1"/>
    <property type="molecule type" value="Genomic_DNA"/>
</dbReference>
<dbReference type="AlphaFoldDB" id="A0A5D0HW28"/>
<evidence type="ECO:0000313" key="3">
    <source>
        <dbReference type="Proteomes" id="UP000323930"/>
    </source>
</evidence>
<gene>
    <name evidence="2" type="ORF">FUA24_15565</name>
</gene>
<dbReference type="OrthoDB" id="1187639at2"/>
<accession>A0A5D0HW28</accession>
<evidence type="ECO:0000313" key="2">
    <source>
        <dbReference type="EMBL" id="TYA74729.1"/>
    </source>
</evidence>
<name>A0A5D0HW28_9FLAO</name>
<proteinExistence type="predicted"/>
<comment type="caution">
    <text evidence="2">The sequence shown here is derived from an EMBL/GenBank/DDBJ whole genome shotgun (WGS) entry which is preliminary data.</text>
</comment>
<feature type="chain" id="PRO_5022690457" evidence="1">
    <location>
        <begin position="21"/>
        <end position="247"/>
    </location>
</feature>
<feature type="signal peptide" evidence="1">
    <location>
        <begin position="1"/>
        <end position="20"/>
    </location>
</feature>